<proteinExistence type="predicted"/>
<name>A0A847RX94_9BACT</name>
<protein>
    <recommendedName>
        <fullName evidence="3">Class I lanthipeptide</fullName>
    </recommendedName>
</protein>
<evidence type="ECO:0000313" key="2">
    <source>
        <dbReference type="Proteomes" id="UP000570474"/>
    </source>
</evidence>
<organism evidence="1 2">
    <name type="scientific">Chitinophaga varians</name>
    <dbReference type="NCBI Taxonomy" id="2202339"/>
    <lineage>
        <taxon>Bacteria</taxon>
        <taxon>Pseudomonadati</taxon>
        <taxon>Bacteroidota</taxon>
        <taxon>Chitinophagia</taxon>
        <taxon>Chitinophagales</taxon>
        <taxon>Chitinophagaceae</taxon>
        <taxon>Chitinophaga</taxon>
    </lineage>
</organism>
<comment type="caution">
    <text evidence="1">The sequence shown here is derived from an EMBL/GenBank/DDBJ whole genome shotgun (WGS) entry which is preliminary data.</text>
</comment>
<dbReference type="RefSeq" id="WP_168873668.1">
    <property type="nucleotide sequence ID" value="NZ_JABAIA010000003.1"/>
</dbReference>
<reference evidence="1 2" key="1">
    <citation type="submission" date="2020-04" db="EMBL/GenBank/DDBJ databases">
        <authorList>
            <person name="Yin C."/>
        </authorList>
    </citation>
    <scope>NUCLEOTIDE SEQUENCE [LARGE SCALE GENOMIC DNA]</scope>
    <source>
        <strain evidence="1 2">Ae27</strain>
    </source>
</reference>
<accession>A0A847RX94</accession>
<dbReference type="EMBL" id="JABAIA010000003">
    <property type="protein sequence ID" value="NLR67723.1"/>
    <property type="molecule type" value="Genomic_DNA"/>
</dbReference>
<sequence>MKKKKATIERKLLLNKETIAALNADQQKKIAGGAMYITRPIECESYVETCVTVHVQTGPCEIC</sequence>
<gene>
    <name evidence="1" type="ORF">HGH92_25690</name>
</gene>
<keyword evidence="2" id="KW-1185">Reference proteome</keyword>
<evidence type="ECO:0000313" key="1">
    <source>
        <dbReference type="EMBL" id="NLR67723.1"/>
    </source>
</evidence>
<dbReference type="Proteomes" id="UP000570474">
    <property type="component" value="Unassembled WGS sequence"/>
</dbReference>
<dbReference type="AlphaFoldDB" id="A0A847RX94"/>
<dbReference type="InterPro" id="IPR058238">
    <property type="entry name" value="Lant_leader_dom"/>
</dbReference>
<evidence type="ECO:0008006" key="3">
    <source>
        <dbReference type="Google" id="ProtNLM"/>
    </source>
</evidence>
<dbReference type="NCBIfam" id="NF038153">
    <property type="entry name" value="lant_leader_L1a"/>
    <property type="match status" value="1"/>
</dbReference>